<keyword evidence="3" id="KW-0732">Signal</keyword>
<evidence type="ECO:0000313" key="9">
    <source>
        <dbReference type="Proteomes" id="UP000076079"/>
    </source>
</evidence>
<feature type="domain" description="Multidrug resistance protein MdtA-like alpha-helical hairpin" evidence="4">
    <location>
        <begin position="100"/>
        <end position="169"/>
    </location>
</feature>
<dbReference type="Gene3D" id="2.40.30.170">
    <property type="match status" value="1"/>
</dbReference>
<comment type="subcellular location">
    <subcellularLocation>
        <location evidence="1">Cell envelope</location>
    </subcellularLocation>
</comment>
<dbReference type="Pfam" id="PF25944">
    <property type="entry name" value="Beta-barrel_RND"/>
    <property type="match status" value="1"/>
</dbReference>
<dbReference type="STRING" id="1855912.LuPra_01793"/>
<dbReference type="InterPro" id="IPR058625">
    <property type="entry name" value="MdtA-like_BSH"/>
</dbReference>
<sequence length="390" mass="41332" precursor="true">MNARHFCAPGLGALLLLSACSTNKAAPAPPPPPVVPVVQVTPESVDVSSEWITTLDGQVNAQVRPQVSGYLVKRNYQEGGRVRKGDVLFEIDRRPFAVALAQAEARLAETRAQLGRAEQDVARNTPLAKERAIAQSELDTNVQSRLAAEASVNAAQAAVDGARLNLDFTSVRSLVDGIAAIATAQIGDLVSPQTLLTTVSQVDPIRAYFSLSEREYIELAEAINTDGPARRLWAAGPGLRLVLADGSVYPEPGRFQAADRQIDPKTGTMRVSASFPNRNGVLRPGQYGRVTVNTRKIDSALLVPQRAVTEAQGGTLVRVVSPEGTVQIRMVEMGPRVGSRWVVQRGLQAGDRVIVDAGQLAEGLKVSTKAFEEPATAAAAATPAGPTGGR</sequence>
<evidence type="ECO:0000256" key="1">
    <source>
        <dbReference type="ARBA" id="ARBA00004196"/>
    </source>
</evidence>
<feature type="domain" description="Multidrug resistance protein MdtA-like C-terminal permuted SH3" evidence="7">
    <location>
        <begin position="300"/>
        <end position="359"/>
    </location>
</feature>
<reference evidence="8 9" key="1">
    <citation type="journal article" date="2016" name="Genome Announc.">
        <title>First Complete Genome Sequence of a Subdivision 6 Acidobacterium Strain.</title>
        <authorList>
            <person name="Huang S."/>
            <person name="Vieira S."/>
            <person name="Bunk B."/>
            <person name="Riedel T."/>
            <person name="Sproer C."/>
            <person name="Overmann J."/>
        </authorList>
    </citation>
    <scope>NUCLEOTIDE SEQUENCE [LARGE SCALE GENOMIC DNA]</scope>
    <source>
        <strain evidence="9">DSM 100886 HEG_-6_39</strain>
    </source>
</reference>
<dbReference type="Pfam" id="PF25876">
    <property type="entry name" value="HH_MFP_RND"/>
    <property type="match status" value="1"/>
</dbReference>
<evidence type="ECO:0000256" key="3">
    <source>
        <dbReference type="SAM" id="SignalP"/>
    </source>
</evidence>
<proteinExistence type="inferred from homology"/>
<dbReference type="Gene3D" id="2.40.50.100">
    <property type="match status" value="1"/>
</dbReference>
<comment type="similarity">
    <text evidence="2">Belongs to the membrane fusion protein (MFP) (TC 8.A.1) family.</text>
</comment>
<dbReference type="SUPFAM" id="SSF111369">
    <property type="entry name" value="HlyD-like secretion proteins"/>
    <property type="match status" value="1"/>
</dbReference>
<dbReference type="EMBL" id="CP015136">
    <property type="protein sequence ID" value="AMY08589.1"/>
    <property type="molecule type" value="Genomic_DNA"/>
</dbReference>
<dbReference type="GO" id="GO:0030313">
    <property type="term" value="C:cell envelope"/>
    <property type="evidence" value="ECO:0007669"/>
    <property type="project" value="UniProtKB-SubCell"/>
</dbReference>
<evidence type="ECO:0000313" key="8">
    <source>
        <dbReference type="EMBL" id="AMY08589.1"/>
    </source>
</evidence>
<evidence type="ECO:0000259" key="6">
    <source>
        <dbReference type="Pfam" id="PF25944"/>
    </source>
</evidence>
<reference evidence="9" key="2">
    <citation type="submission" date="2016-04" db="EMBL/GenBank/DDBJ databases">
        <title>First Complete Genome Sequence of a Subdivision 6 Acidobacterium.</title>
        <authorList>
            <person name="Huang S."/>
            <person name="Vieira S."/>
            <person name="Bunk B."/>
            <person name="Riedel T."/>
            <person name="Sproeer C."/>
            <person name="Overmann J."/>
        </authorList>
    </citation>
    <scope>NUCLEOTIDE SEQUENCE [LARGE SCALE GENOMIC DNA]</scope>
    <source>
        <strain evidence="9">DSM 100886 HEG_-6_39</strain>
    </source>
</reference>
<dbReference type="InterPro" id="IPR058626">
    <property type="entry name" value="MdtA-like_b-barrel"/>
</dbReference>
<evidence type="ECO:0000259" key="7">
    <source>
        <dbReference type="Pfam" id="PF25967"/>
    </source>
</evidence>
<dbReference type="RefSeq" id="WP_110170415.1">
    <property type="nucleotide sequence ID" value="NZ_CP015136.1"/>
</dbReference>
<feature type="chain" id="PRO_5007511601" evidence="3">
    <location>
        <begin position="26"/>
        <end position="390"/>
    </location>
</feature>
<feature type="signal peptide" evidence="3">
    <location>
        <begin position="1"/>
        <end position="25"/>
    </location>
</feature>
<dbReference type="Pfam" id="PF25967">
    <property type="entry name" value="RND-MFP_C"/>
    <property type="match status" value="1"/>
</dbReference>
<accession>A0A143PLE0</accession>
<evidence type="ECO:0000259" key="4">
    <source>
        <dbReference type="Pfam" id="PF25876"/>
    </source>
</evidence>
<dbReference type="GO" id="GO:0022857">
    <property type="term" value="F:transmembrane transporter activity"/>
    <property type="evidence" value="ECO:0007669"/>
    <property type="project" value="InterPro"/>
</dbReference>
<evidence type="ECO:0000256" key="2">
    <source>
        <dbReference type="ARBA" id="ARBA00009477"/>
    </source>
</evidence>
<dbReference type="AlphaFoldDB" id="A0A143PLE0"/>
<feature type="domain" description="Multidrug resistance protein MdtA-like beta-barrel" evidence="6">
    <location>
        <begin position="204"/>
        <end position="293"/>
    </location>
</feature>
<protein>
    <submittedName>
        <fullName evidence="8">Multidrug resistance protein MdtE</fullName>
    </submittedName>
</protein>
<organism evidence="8 9">
    <name type="scientific">Luteitalea pratensis</name>
    <dbReference type="NCBI Taxonomy" id="1855912"/>
    <lineage>
        <taxon>Bacteria</taxon>
        <taxon>Pseudomonadati</taxon>
        <taxon>Acidobacteriota</taxon>
        <taxon>Vicinamibacteria</taxon>
        <taxon>Vicinamibacterales</taxon>
        <taxon>Vicinamibacteraceae</taxon>
        <taxon>Luteitalea</taxon>
    </lineage>
</organism>
<dbReference type="OrthoDB" id="9801814at2"/>
<feature type="domain" description="Multidrug resistance protein MdtA-like barrel-sandwich hybrid" evidence="5">
    <location>
        <begin position="61"/>
        <end position="192"/>
    </location>
</feature>
<dbReference type="InterPro" id="IPR006143">
    <property type="entry name" value="RND_pump_MFP"/>
</dbReference>
<keyword evidence="9" id="KW-1185">Reference proteome</keyword>
<dbReference type="Gene3D" id="2.40.420.20">
    <property type="match status" value="1"/>
</dbReference>
<dbReference type="GO" id="GO:0005886">
    <property type="term" value="C:plasma membrane"/>
    <property type="evidence" value="ECO:0007669"/>
    <property type="project" value="TreeGrafter"/>
</dbReference>
<dbReference type="PROSITE" id="PS51257">
    <property type="entry name" value="PROKAR_LIPOPROTEIN"/>
    <property type="match status" value="1"/>
</dbReference>
<dbReference type="NCBIfam" id="TIGR01730">
    <property type="entry name" value="RND_mfp"/>
    <property type="match status" value="1"/>
</dbReference>
<dbReference type="GO" id="GO:0046677">
    <property type="term" value="P:response to antibiotic"/>
    <property type="evidence" value="ECO:0007669"/>
    <property type="project" value="TreeGrafter"/>
</dbReference>
<evidence type="ECO:0000259" key="5">
    <source>
        <dbReference type="Pfam" id="PF25917"/>
    </source>
</evidence>
<dbReference type="Proteomes" id="UP000076079">
    <property type="component" value="Chromosome"/>
</dbReference>
<dbReference type="InterPro" id="IPR058624">
    <property type="entry name" value="MdtA-like_HH"/>
</dbReference>
<dbReference type="Gene3D" id="1.10.287.470">
    <property type="entry name" value="Helix hairpin bin"/>
    <property type="match status" value="1"/>
</dbReference>
<dbReference type="Pfam" id="PF25917">
    <property type="entry name" value="BSH_RND"/>
    <property type="match status" value="1"/>
</dbReference>
<name>A0A143PLE0_LUTPR</name>
<dbReference type="PANTHER" id="PTHR30158">
    <property type="entry name" value="ACRA/E-RELATED COMPONENT OF DRUG EFFLUX TRANSPORTER"/>
    <property type="match status" value="1"/>
</dbReference>
<dbReference type="InterPro" id="IPR058627">
    <property type="entry name" value="MdtA-like_C"/>
</dbReference>
<dbReference type="KEGG" id="abac:LuPra_01793"/>
<gene>
    <name evidence="8" type="primary">mdtE</name>
    <name evidence="8" type="ORF">LuPra_01793</name>
</gene>